<keyword evidence="1" id="KW-1133">Transmembrane helix</keyword>
<evidence type="ECO:0000313" key="3">
    <source>
        <dbReference type="Proteomes" id="UP001144256"/>
    </source>
</evidence>
<accession>A0A9W5YHZ9</accession>
<feature type="transmembrane region" description="Helical" evidence="1">
    <location>
        <begin position="13"/>
        <end position="38"/>
    </location>
</feature>
<keyword evidence="1" id="KW-0472">Membrane</keyword>
<keyword evidence="3" id="KW-1185">Reference proteome</keyword>
<comment type="caution">
    <text evidence="2">The sequence shown here is derived from an EMBL/GenBank/DDBJ whole genome shotgun (WGS) entry which is preliminary data.</text>
</comment>
<protein>
    <submittedName>
        <fullName evidence="2">Uncharacterized protein</fullName>
    </submittedName>
</protein>
<organism evidence="2 3">
    <name type="scientific">Vallitalea longa</name>
    <dbReference type="NCBI Taxonomy" id="2936439"/>
    <lineage>
        <taxon>Bacteria</taxon>
        <taxon>Bacillati</taxon>
        <taxon>Bacillota</taxon>
        <taxon>Clostridia</taxon>
        <taxon>Lachnospirales</taxon>
        <taxon>Vallitaleaceae</taxon>
        <taxon>Vallitalea</taxon>
    </lineage>
</organism>
<reference evidence="2" key="1">
    <citation type="submission" date="2022-06" db="EMBL/GenBank/DDBJ databases">
        <title>Vallitalea longa sp. nov., an anaerobic bacterium isolated from marine sediment.</title>
        <authorList>
            <person name="Hirano S."/>
            <person name="Terahara T."/>
            <person name="Mori K."/>
            <person name="Hamada M."/>
            <person name="Matsumoto R."/>
            <person name="Kobayashi T."/>
        </authorList>
    </citation>
    <scope>NUCLEOTIDE SEQUENCE</scope>
    <source>
        <strain evidence="2">SH18-1</strain>
    </source>
</reference>
<keyword evidence="1" id="KW-0812">Transmembrane</keyword>
<name>A0A9W5YHZ9_9FIRM</name>
<dbReference type="Proteomes" id="UP001144256">
    <property type="component" value="Unassembled WGS sequence"/>
</dbReference>
<gene>
    <name evidence="2" type="ORF">SH1V18_47540</name>
</gene>
<evidence type="ECO:0000256" key="1">
    <source>
        <dbReference type="SAM" id="Phobius"/>
    </source>
</evidence>
<proteinExistence type="predicted"/>
<dbReference type="AlphaFoldDB" id="A0A9W5YHZ9"/>
<evidence type="ECO:0000313" key="2">
    <source>
        <dbReference type="EMBL" id="GKX32274.1"/>
    </source>
</evidence>
<dbReference type="EMBL" id="BRLB01000030">
    <property type="protein sequence ID" value="GKX32274.1"/>
    <property type="molecule type" value="Genomic_DNA"/>
</dbReference>
<sequence>MAFGITILAYLELILKICMYFSITLCSIKGIQALSVYIDNNRR</sequence>